<protein>
    <submittedName>
        <fullName evidence="1">Uncharacterized protein</fullName>
    </submittedName>
</protein>
<comment type="caution">
    <text evidence="1">The sequence shown here is derived from an EMBL/GenBank/DDBJ whole genome shotgun (WGS) entry which is preliminary data.</text>
</comment>
<evidence type="ECO:0000313" key="2">
    <source>
        <dbReference type="Proteomes" id="UP001230649"/>
    </source>
</evidence>
<reference evidence="1" key="1">
    <citation type="submission" date="2023-04" db="EMBL/GenBank/DDBJ databases">
        <title>Draft Genome sequencing of Naganishia species isolated from polar environments using Oxford Nanopore Technology.</title>
        <authorList>
            <person name="Leo P."/>
            <person name="Venkateswaran K."/>
        </authorList>
    </citation>
    <scope>NUCLEOTIDE SEQUENCE</scope>
    <source>
        <strain evidence="1">MNA-CCFEE 5262</strain>
    </source>
</reference>
<keyword evidence="2" id="KW-1185">Reference proteome</keyword>
<dbReference type="Proteomes" id="UP001230649">
    <property type="component" value="Unassembled WGS sequence"/>
</dbReference>
<evidence type="ECO:0000313" key="1">
    <source>
        <dbReference type="EMBL" id="KAJ9104979.1"/>
    </source>
</evidence>
<proteinExistence type="predicted"/>
<dbReference type="EMBL" id="JASBWS010000051">
    <property type="protein sequence ID" value="KAJ9104979.1"/>
    <property type="molecule type" value="Genomic_DNA"/>
</dbReference>
<name>A0ACC2VZS8_9TREE</name>
<organism evidence="1 2">
    <name type="scientific">Naganishia adeliensis</name>
    <dbReference type="NCBI Taxonomy" id="92952"/>
    <lineage>
        <taxon>Eukaryota</taxon>
        <taxon>Fungi</taxon>
        <taxon>Dikarya</taxon>
        <taxon>Basidiomycota</taxon>
        <taxon>Agaricomycotina</taxon>
        <taxon>Tremellomycetes</taxon>
        <taxon>Filobasidiales</taxon>
        <taxon>Filobasidiaceae</taxon>
        <taxon>Naganishia</taxon>
    </lineage>
</organism>
<accession>A0ACC2VZS8</accession>
<sequence length="505" mass="55752">MPLSPKLYTWSILFGYDLGVIANVILAPDFLRVTKLEGDKPSDADYIGFIVSSFLLGAFCGCIPASLFADALSRRVAIIIGAVTFILGGALQAGANGREMMMAGRFFAGLGVGQLSLLAPLYQSEIAHPSIRGRLTTLQQFCLGIGALVASIIAYEVQKNHLGTVFQWRFPLGFQIAPAVPLALLIFLFPESPRWLMIKGRKEEALFNLARLHARGDTSDPFVQAEYAELDAKVSAEAQIRSGWVEIFRVPSNLRRVFLGIILQFSVQMTGVSVIQYYAGDVFKAIGFSYEKTFLFQTINSVIALVAQALCILTIDRLEHASSQANMPPQSALQAKYPASANNTSAGYAFVAMTWIYNFFFSYGIGPLSWAYPVEIMNTATRAKGTALTSMSCWIANFFIAQITPRAIAAIGWRYYICFAVMSATNALTIYCFFPETKGIPLECMDDYFSKTGIFVPSSTYKPDYLGHGEDVLRRGQVHVEAAYEAGTPFEEKEKGEIEQLERRY</sequence>
<gene>
    <name evidence="1" type="ORF">QFC20_004418</name>
</gene>